<dbReference type="EC" id="3.1.-.-" evidence="7"/>
<gene>
    <name evidence="7 9" type="primary">ybeY</name>
    <name evidence="9" type="ORF">U0C82_01625</name>
</gene>
<feature type="binding site" evidence="7">
    <location>
        <position position="147"/>
    </location>
    <ligand>
        <name>Zn(2+)</name>
        <dbReference type="ChEBI" id="CHEBI:29105"/>
        <note>catalytic</note>
    </ligand>
</feature>
<feature type="region of interest" description="Disordered" evidence="8">
    <location>
        <begin position="171"/>
        <end position="192"/>
    </location>
</feature>
<evidence type="ECO:0000256" key="4">
    <source>
        <dbReference type="ARBA" id="ARBA00022759"/>
    </source>
</evidence>
<feature type="binding site" evidence="7">
    <location>
        <position position="141"/>
    </location>
    <ligand>
        <name>Zn(2+)</name>
        <dbReference type="ChEBI" id="CHEBI:29105"/>
        <note>catalytic</note>
    </ligand>
</feature>
<dbReference type="NCBIfam" id="TIGR00043">
    <property type="entry name" value="rRNA maturation RNase YbeY"/>
    <property type="match status" value="1"/>
</dbReference>
<reference evidence="9 10" key="1">
    <citation type="submission" date="2023-12" db="EMBL/GenBank/DDBJ databases">
        <title>Description of Novel Strain Fulvimarina sp. 2208YS6-2-32 isolated from Uroteuthis (Photololigo) edulis.</title>
        <authorList>
            <person name="Park J.-S."/>
        </authorList>
    </citation>
    <scope>NUCLEOTIDE SEQUENCE [LARGE SCALE GENOMIC DNA]</scope>
    <source>
        <strain evidence="9 10">2208YS6-2-32</strain>
    </source>
</reference>
<dbReference type="InterPro" id="IPR023091">
    <property type="entry name" value="MetalPrtase_cat_dom_sf_prd"/>
</dbReference>
<proteinExistence type="inferred from homology"/>
<keyword evidence="6 7" id="KW-0862">Zinc</keyword>
<dbReference type="PANTHER" id="PTHR46986:SF1">
    <property type="entry name" value="ENDORIBONUCLEASE YBEY, CHLOROPLASTIC"/>
    <property type="match status" value="1"/>
</dbReference>
<keyword evidence="7" id="KW-0698">rRNA processing</keyword>
<dbReference type="SUPFAM" id="SSF55486">
    <property type="entry name" value="Metalloproteases ('zincins'), catalytic domain"/>
    <property type="match status" value="1"/>
</dbReference>
<dbReference type="Gene3D" id="3.40.390.30">
    <property type="entry name" value="Metalloproteases ('zincins'), catalytic domain"/>
    <property type="match status" value="1"/>
</dbReference>
<accession>A0ABU5HY87</accession>
<evidence type="ECO:0000256" key="5">
    <source>
        <dbReference type="ARBA" id="ARBA00022801"/>
    </source>
</evidence>
<evidence type="ECO:0000313" key="9">
    <source>
        <dbReference type="EMBL" id="MDY8107847.1"/>
    </source>
</evidence>
<comment type="similarity">
    <text evidence="1 7">Belongs to the endoribonuclease YbeY family.</text>
</comment>
<evidence type="ECO:0000256" key="7">
    <source>
        <dbReference type="HAMAP-Rule" id="MF_00009"/>
    </source>
</evidence>
<dbReference type="PANTHER" id="PTHR46986">
    <property type="entry name" value="ENDORIBONUCLEASE YBEY, CHLOROPLASTIC"/>
    <property type="match status" value="1"/>
</dbReference>
<keyword evidence="5 7" id="KW-0378">Hydrolase</keyword>
<evidence type="ECO:0000313" key="10">
    <source>
        <dbReference type="Proteomes" id="UP001294412"/>
    </source>
</evidence>
<feature type="binding site" evidence="7">
    <location>
        <position position="137"/>
    </location>
    <ligand>
        <name>Zn(2+)</name>
        <dbReference type="ChEBI" id="CHEBI:29105"/>
        <note>catalytic</note>
    </ligand>
</feature>
<dbReference type="Proteomes" id="UP001294412">
    <property type="component" value="Unassembled WGS sequence"/>
</dbReference>
<sequence>MTIADRMTLAPSDGGSTGLTLALSVEDVRWDSALERADVVVEETLHHAARHLKILDAVATEVSVTLTDDKAVHEINCQWRDKDGPTNVLSFPMQALEPGDRPGPLLGDLVLAFETCAREAGDEGKPFVNHARHLLVHGFLHCLGYDHMDEGEAEEMEDLERAILAGMGIPDPYDIADGGPSGDNRVQDETPL</sequence>
<keyword evidence="7" id="KW-0690">Ribosome biogenesis</keyword>
<evidence type="ECO:0000256" key="2">
    <source>
        <dbReference type="ARBA" id="ARBA00022722"/>
    </source>
</evidence>
<keyword evidence="2 7" id="KW-0540">Nuclease</keyword>
<comment type="caution">
    <text evidence="9">The sequence shown here is derived from an EMBL/GenBank/DDBJ whole genome shotgun (WGS) entry which is preliminary data.</text>
</comment>
<dbReference type="Pfam" id="PF02130">
    <property type="entry name" value="YbeY"/>
    <property type="match status" value="1"/>
</dbReference>
<dbReference type="HAMAP" id="MF_00009">
    <property type="entry name" value="Endoribonucl_YbeY"/>
    <property type="match status" value="1"/>
</dbReference>
<evidence type="ECO:0000256" key="6">
    <source>
        <dbReference type="ARBA" id="ARBA00022833"/>
    </source>
</evidence>
<evidence type="ECO:0000256" key="8">
    <source>
        <dbReference type="SAM" id="MobiDB-lite"/>
    </source>
</evidence>
<evidence type="ECO:0000256" key="3">
    <source>
        <dbReference type="ARBA" id="ARBA00022723"/>
    </source>
</evidence>
<keyword evidence="10" id="KW-1185">Reference proteome</keyword>
<comment type="function">
    <text evidence="7">Single strand-specific metallo-endoribonuclease involved in late-stage 70S ribosome quality control and in maturation of the 3' terminus of the 16S rRNA.</text>
</comment>
<name>A0ABU5HY87_9HYPH</name>
<dbReference type="InterPro" id="IPR002036">
    <property type="entry name" value="YbeY"/>
</dbReference>
<dbReference type="EMBL" id="JAXLPB010000001">
    <property type="protein sequence ID" value="MDY8107847.1"/>
    <property type="molecule type" value="Genomic_DNA"/>
</dbReference>
<keyword evidence="4 7" id="KW-0255">Endonuclease</keyword>
<organism evidence="9 10">
    <name type="scientific">Fulvimarina uroteuthidis</name>
    <dbReference type="NCBI Taxonomy" id="3098149"/>
    <lineage>
        <taxon>Bacteria</taxon>
        <taxon>Pseudomonadati</taxon>
        <taxon>Pseudomonadota</taxon>
        <taxon>Alphaproteobacteria</taxon>
        <taxon>Hyphomicrobiales</taxon>
        <taxon>Aurantimonadaceae</taxon>
        <taxon>Fulvimarina</taxon>
    </lineage>
</organism>
<comment type="subcellular location">
    <subcellularLocation>
        <location evidence="7">Cytoplasm</location>
    </subcellularLocation>
</comment>
<comment type="cofactor">
    <cofactor evidence="7">
        <name>Zn(2+)</name>
        <dbReference type="ChEBI" id="CHEBI:29105"/>
    </cofactor>
    <text evidence="7">Binds 1 zinc ion.</text>
</comment>
<keyword evidence="7" id="KW-0963">Cytoplasm</keyword>
<protein>
    <recommendedName>
        <fullName evidence="7">Endoribonuclease YbeY</fullName>
        <ecNumber evidence="7">3.1.-.-</ecNumber>
    </recommendedName>
</protein>
<keyword evidence="3 7" id="KW-0479">Metal-binding</keyword>
<evidence type="ECO:0000256" key="1">
    <source>
        <dbReference type="ARBA" id="ARBA00010875"/>
    </source>
</evidence>